<reference evidence="1" key="1">
    <citation type="submission" date="2020-05" db="EMBL/GenBank/DDBJ databases">
        <title>Large-scale comparative analyses of tick genomes elucidate their genetic diversity and vector capacities.</title>
        <authorList>
            <person name="Jia N."/>
            <person name="Wang J."/>
            <person name="Shi W."/>
            <person name="Du L."/>
            <person name="Sun Y."/>
            <person name="Zhan W."/>
            <person name="Jiang J."/>
            <person name="Wang Q."/>
            <person name="Zhang B."/>
            <person name="Ji P."/>
            <person name="Sakyi L.B."/>
            <person name="Cui X."/>
            <person name="Yuan T."/>
            <person name="Jiang B."/>
            <person name="Yang W."/>
            <person name="Lam T.T.-Y."/>
            <person name="Chang Q."/>
            <person name="Ding S."/>
            <person name="Wang X."/>
            <person name="Zhu J."/>
            <person name="Ruan X."/>
            <person name="Zhao L."/>
            <person name="Wei J."/>
            <person name="Que T."/>
            <person name="Du C."/>
            <person name="Cheng J."/>
            <person name="Dai P."/>
            <person name="Han X."/>
            <person name="Huang E."/>
            <person name="Gao Y."/>
            <person name="Liu J."/>
            <person name="Shao H."/>
            <person name="Ye R."/>
            <person name="Li L."/>
            <person name="Wei W."/>
            <person name="Wang X."/>
            <person name="Wang C."/>
            <person name="Yang T."/>
            <person name="Huo Q."/>
            <person name="Li W."/>
            <person name="Guo W."/>
            <person name="Chen H."/>
            <person name="Zhou L."/>
            <person name="Ni X."/>
            <person name="Tian J."/>
            <person name="Zhou Y."/>
            <person name="Sheng Y."/>
            <person name="Liu T."/>
            <person name="Pan Y."/>
            <person name="Xia L."/>
            <person name="Li J."/>
            <person name="Zhao F."/>
            <person name="Cao W."/>
        </authorList>
    </citation>
    <scope>NUCLEOTIDE SEQUENCE</scope>
    <source>
        <strain evidence="1">Dsil-2018</strain>
    </source>
</reference>
<comment type="caution">
    <text evidence="1">The sequence shown here is derived from an EMBL/GenBank/DDBJ whole genome shotgun (WGS) entry which is preliminary data.</text>
</comment>
<keyword evidence="2" id="KW-1185">Reference proteome</keyword>
<protein>
    <submittedName>
        <fullName evidence="1">Uncharacterized protein</fullName>
    </submittedName>
</protein>
<accession>A0ACB8E3R5</accession>
<evidence type="ECO:0000313" key="1">
    <source>
        <dbReference type="EMBL" id="KAH7980969.1"/>
    </source>
</evidence>
<gene>
    <name evidence="1" type="ORF">HPB49_020566</name>
</gene>
<dbReference type="EMBL" id="CM023470">
    <property type="protein sequence ID" value="KAH7980969.1"/>
    <property type="molecule type" value="Genomic_DNA"/>
</dbReference>
<evidence type="ECO:0000313" key="2">
    <source>
        <dbReference type="Proteomes" id="UP000821865"/>
    </source>
</evidence>
<sequence length="110" mass="13145">MDTVLERQRGEKTVEDMSSGIEYCRLMHMAFPKSVKLARVKLNVMNEPERLYNFKLLQEAFDRVGIRKHIPVDRLIKGRFQDNLEFLQWFKKMFDVNHSRHHQAFVVALP</sequence>
<name>A0ACB8E3R5_DERSI</name>
<proteinExistence type="predicted"/>
<dbReference type="Proteomes" id="UP000821865">
    <property type="component" value="Chromosome 1"/>
</dbReference>
<organism evidence="1 2">
    <name type="scientific">Dermacentor silvarum</name>
    <name type="common">Tick</name>
    <dbReference type="NCBI Taxonomy" id="543639"/>
    <lineage>
        <taxon>Eukaryota</taxon>
        <taxon>Metazoa</taxon>
        <taxon>Ecdysozoa</taxon>
        <taxon>Arthropoda</taxon>
        <taxon>Chelicerata</taxon>
        <taxon>Arachnida</taxon>
        <taxon>Acari</taxon>
        <taxon>Parasitiformes</taxon>
        <taxon>Ixodida</taxon>
        <taxon>Ixodoidea</taxon>
        <taxon>Ixodidae</taxon>
        <taxon>Rhipicephalinae</taxon>
        <taxon>Dermacentor</taxon>
    </lineage>
</organism>